<dbReference type="Gene3D" id="3.40.50.720">
    <property type="entry name" value="NAD(P)-binding Rossmann-like Domain"/>
    <property type="match status" value="1"/>
</dbReference>
<dbReference type="Proteomes" id="UP000297641">
    <property type="component" value="Unassembled WGS sequence"/>
</dbReference>
<dbReference type="InterPro" id="IPR050177">
    <property type="entry name" value="Lipid_A_modif_metabolic_enz"/>
</dbReference>
<sequence length="317" mass="35433">MRKVLITGGFGFLGGRIADHLGNQGFEVSLGSRTSKLVPSGFNNCKSVITNWDDTNELRDVCSDQDVIIHTAGMSAEDCAKDPIASFEFNCIGTMKLLKACKSNERKKFIYLSTAHVYGSPLVGKLSEDSIPRNNHPYATSHLAGEFGVNYANAKGDTEGYNLRLSNGFGAPILEYVNCWKLFVNDLCKQAITKRELTIHTNEEQQRDFIPIRNITKTIEMIINQKNPLNHNTFNLGSGSSFTLFEMAKIIQSRTNHLFHFSPAIITNPNVKNSNGNFLEYNVDRLKSFHLLDNVNLEGELDSLLLYCQNHFGKSTI</sequence>
<evidence type="ECO:0000259" key="1">
    <source>
        <dbReference type="Pfam" id="PF01370"/>
    </source>
</evidence>
<dbReference type="AlphaFoldDB" id="A0A7I0HMH2"/>
<dbReference type="Pfam" id="PF01370">
    <property type="entry name" value="Epimerase"/>
    <property type="match status" value="1"/>
</dbReference>
<dbReference type="SUPFAM" id="SSF51735">
    <property type="entry name" value="NAD(P)-binding Rossmann-fold domains"/>
    <property type="match status" value="1"/>
</dbReference>
<comment type="caution">
    <text evidence="2">The sequence shown here is derived from an EMBL/GenBank/DDBJ whole genome shotgun (WGS) entry which is preliminary data.</text>
</comment>
<evidence type="ECO:0000313" key="3">
    <source>
        <dbReference type="Proteomes" id="UP000297641"/>
    </source>
</evidence>
<protein>
    <submittedName>
        <fullName evidence="2">SDR family oxidoreductase</fullName>
    </submittedName>
</protein>
<dbReference type="InterPro" id="IPR001509">
    <property type="entry name" value="Epimerase_deHydtase"/>
</dbReference>
<organism evidence="2 3">
    <name type="scientific">Leptospira bouyouniensis</name>
    <dbReference type="NCBI Taxonomy" id="2484911"/>
    <lineage>
        <taxon>Bacteria</taxon>
        <taxon>Pseudomonadati</taxon>
        <taxon>Spirochaetota</taxon>
        <taxon>Spirochaetia</taxon>
        <taxon>Leptospirales</taxon>
        <taxon>Leptospiraceae</taxon>
        <taxon>Leptospira</taxon>
    </lineage>
</organism>
<evidence type="ECO:0000313" key="2">
    <source>
        <dbReference type="EMBL" id="TGL02338.1"/>
    </source>
</evidence>
<dbReference type="PANTHER" id="PTHR43245">
    <property type="entry name" value="BIFUNCTIONAL POLYMYXIN RESISTANCE PROTEIN ARNA"/>
    <property type="match status" value="1"/>
</dbReference>
<feature type="domain" description="NAD-dependent epimerase/dehydratase" evidence="1">
    <location>
        <begin position="4"/>
        <end position="237"/>
    </location>
</feature>
<name>A0A7I0HMH2_9LEPT</name>
<dbReference type="CDD" id="cd08946">
    <property type="entry name" value="SDR_e"/>
    <property type="match status" value="1"/>
</dbReference>
<reference evidence="2 3" key="1">
    <citation type="journal article" date="2019" name="PLoS Negl. Trop. Dis.">
        <title>Revisiting the worldwide diversity of Leptospira species in the environment.</title>
        <authorList>
            <person name="Vincent A.T."/>
            <person name="Schiettekatte O."/>
            <person name="Bourhy P."/>
            <person name="Veyrier F.J."/>
            <person name="Picardeau M."/>
        </authorList>
    </citation>
    <scope>NUCLEOTIDE SEQUENCE [LARGE SCALE GENOMIC DNA]</scope>
    <source>
        <strain evidence="2 3">201800273</strain>
    </source>
</reference>
<dbReference type="RefSeq" id="WP_135771983.1">
    <property type="nucleotide sequence ID" value="NZ_RQFT01000015.1"/>
</dbReference>
<proteinExistence type="predicted"/>
<dbReference type="EMBL" id="RQFT01000015">
    <property type="protein sequence ID" value="TGL02338.1"/>
    <property type="molecule type" value="Genomic_DNA"/>
</dbReference>
<dbReference type="PANTHER" id="PTHR43245:SF23">
    <property type="entry name" value="NAD(P)-BINDING DOMAIN-CONTAINING PROTEIN"/>
    <property type="match status" value="1"/>
</dbReference>
<gene>
    <name evidence="2" type="ORF">EHQ43_18445</name>
</gene>
<accession>A0A7I0HMH2</accession>
<dbReference type="InterPro" id="IPR036291">
    <property type="entry name" value="NAD(P)-bd_dom_sf"/>
</dbReference>